<evidence type="ECO:0000313" key="2">
    <source>
        <dbReference type="Proteomes" id="UP000295578"/>
    </source>
</evidence>
<dbReference type="RefSeq" id="WP_132202239.1">
    <property type="nucleotide sequence ID" value="NZ_SMKY01000233.1"/>
</dbReference>
<keyword evidence="2" id="KW-1185">Reference proteome</keyword>
<comment type="caution">
    <text evidence="1">The sequence shown here is derived from an EMBL/GenBank/DDBJ whole genome shotgun (WGS) entry which is preliminary data.</text>
</comment>
<gene>
    <name evidence="1" type="ORF">E1293_34695</name>
</gene>
<sequence length="236" mass="25968">MAGRLAERISALARNLGVQWATERVDELDDDGLHVRIAVEHGTLFVYTPSTGAGLVVEIWREGYCWISGLAPDLNVVIDLAIAWNSDISLAAVSGRWPFLQYDELAAARERGNTVEVQWATLLEDADLKNRMHELLATSCDNPTLRKLFPWVGQHGSRLGFSRCTGYPYTKDIPVIDLTEGYFRVTDISSAIVLGVFVNLLDALNVVIDGIPAWVGPAVPGTAEEVERSIPGRPPW</sequence>
<proteinExistence type="predicted"/>
<evidence type="ECO:0000313" key="1">
    <source>
        <dbReference type="EMBL" id="TDD70566.1"/>
    </source>
</evidence>
<dbReference type="AlphaFoldDB" id="A0A4R5AGP9"/>
<dbReference type="EMBL" id="SMKY01000233">
    <property type="protein sequence ID" value="TDD70566.1"/>
    <property type="molecule type" value="Genomic_DNA"/>
</dbReference>
<dbReference type="Pfam" id="PF19692">
    <property type="entry name" value="DUF6193"/>
    <property type="match status" value="1"/>
</dbReference>
<organism evidence="1 2">
    <name type="scientific">Actinomadura darangshiensis</name>
    <dbReference type="NCBI Taxonomy" id="705336"/>
    <lineage>
        <taxon>Bacteria</taxon>
        <taxon>Bacillati</taxon>
        <taxon>Actinomycetota</taxon>
        <taxon>Actinomycetes</taxon>
        <taxon>Streptosporangiales</taxon>
        <taxon>Thermomonosporaceae</taxon>
        <taxon>Actinomadura</taxon>
    </lineage>
</organism>
<dbReference type="OrthoDB" id="3378006at2"/>
<protein>
    <submittedName>
        <fullName evidence="1">Uncharacterized protein</fullName>
    </submittedName>
</protein>
<dbReference type="InterPro" id="IPR045682">
    <property type="entry name" value="DUF6193"/>
</dbReference>
<name>A0A4R5AGP9_9ACTN</name>
<reference evidence="1 2" key="1">
    <citation type="submission" date="2019-03" db="EMBL/GenBank/DDBJ databases">
        <title>Draft genome sequences of novel Actinobacteria.</title>
        <authorList>
            <person name="Sahin N."/>
            <person name="Ay H."/>
            <person name="Saygin H."/>
        </authorList>
    </citation>
    <scope>NUCLEOTIDE SEQUENCE [LARGE SCALE GENOMIC DNA]</scope>
    <source>
        <strain evidence="1 2">DSM 45941</strain>
    </source>
</reference>
<accession>A0A4R5AGP9</accession>
<dbReference type="Proteomes" id="UP000295578">
    <property type="component" value="Unassembled WGS sequence"/>
</dbReference>